<evidence type="ECO:0000313" key="2">
    <source>
        <dbReference type="EMBL" id="KAG2224933.1"/>
    </source>
</evidence>
<sequence length="471" mass="54374">MLLVVFDQYFKNAEKPSLKEFVSDHKQLIIDDYEKNHKVRDIWTTRFAKAHANNYQHLPKKDKPKPDLDGVDWYEITIDILSKRNSSTYTESKCSHSSSLSTTTTNSSKVTVTETFLKEFTTDYEKMDDGYKWTLSTGKVVEDILYSYGSKCCYEDVSHSFILDMACDDIMKNFTKEEIEEIEKKSPHPLPEIPEQLLNYLNDFIGLTTMEALETRVRKRYFDFHEEFYLDWAQNSIQNVLRLFHAKYFPLTTQTEADIIRRVYTFIDTVFDDKHNLDVRTGEMESTASSDRRNLLREPNERKKHGHKSDMLFISFKGEVGCTEVGKKDAGDNGTREKNELGLKLPKMLKDQMWKLVHLFPENSSDLVTVGLVMMGLKLRAVILDNPSTYVCRIYKTKPYFFPTEVETIANDLGMLLGVTSQIKQLICSTVENIGAHKPIRSSGYETTTNKPELLLPCPMSPKPKKSTTNI</sequence>
<feature type="region of interest" description="Disordered" evidence="1">
    <location>
        <begin position="281"/>
        <end position="306"/>
    </location>
</feature>
<keyword evidence="3" id="KW-1185">Reference proteome</keyword>
<feature type="region of interest" description="Disordered" evidence="1">
    <location>
        <begin position="441"/>
        <end position="471"/>
    </location>
</feature>
<reference evidence="2 3" key="1">
    <citation type="submission" date="2020-12" db="EMBL/GenBank/DDBJ databases">
        <title>Metabolic potential, ecology and presence of endohyphal bacteria is reflected in genomic diversity of Mucoromycotina.</title>
        <authorList>
            <person name="Muszewska A."/>
            <person name="Okrasinska A."/>
            <person name="Steczkiewicz K."/>
            <person name="Drgas O."/>
            <person name="Orlowska M."/>
            <person name="Perlinska-Lenart U."/>
            <person name="Aleksandrzak-Piekarczyk T."/>
            <person name="Szatraj K."/>
            <person name="Zielenkiewicz U."/>
            <person name="Pilsyk S."/>
            <person name="Malc E."/>
            <person name="Mieczkowski P."/>
            <person name="Kruszewska J.S."/>
            <person name="Biernat P."/>
            <person name="Pawlowska J."/>
        </authorList>
    </citation>
    <scope>NUCLEOTIDE SEQUENCE [LARGE SCALE GENOMIC DNA]</scope>
    <source>
        <strain evidence="2 3">CBS 142.35</strain>
    </source>
</reference>
<name>A0A8H7VQD7_9FUNG</name>
<accession>A0A8H7VQD7</accession>
<proteinExistence type="predicted"/>
<dbReference type="Proteomes" id="UP000646827">
    <property type="component" value="Unassembled WGS sequence"/>
</dbReference>
<dbReference type="EMBL" id="JAEPRB010000035">
    <property type="protein sequence ID" value="KAG2224933.1"/>
    <property type="molecule type" value="Genomic_DNA"/>
</dbReference>
<feature type="compositionally biased region" description="Basic and acidic residues" evidence="1">
    <location>
        <begin position="290"/>
        <end position="301"/>
    </location>
</feature>
<dbReference type="OrthoDB" id="2266051at2759"/>
<comment type="caution">
    <text evidence="2">The sequence shown here is derived from an EMBL/GenBank/DDBJ whole genome shotgun (WGS) entry which is preliminary data.</text>
</comment>
<gene>
    <name evidence="2" type="ORF">INT45_010882</name>
</gene>
<protein>
    <submittedName>
        <fullName evidence="2">Uncharacterized protein</fullName>
    </submittedName>
</protein>
<evidence type="ECO:0000256" key="1">
    <source>
        <dbReference type="SAM" id="MobiDB-lite"/>
    </source>
</evidence>
<evidence type="ECO:0000313" key="3">
    <source>
        <dbReference type="Proteomes" id="UP000646827"/>
    </source>
</evidence>
<dbReference type="AlphaFoldDB" id="A0A8H7VQD7"/>
<organism evidence="2 3">
    <name type="scientific">Circinella minor</name>
    <dbReference type="NCBI Taxonomy" id="1195481"/>
    <lineage>
        <taxon>Eukaryota</taxon>
        <taxon>Fungi</taxon>
        <taxon>Fungi incertae sedis</taxon>
        <taxon>Mucoromycota</taxon>
        <taxon>Mucoromycotina</taxon>
        <taxon>Mucoromycetes</taxon>
        <taxon>Mucorales</taxon>
        <taxon>Lichtheimiaceae</taxon>
        <taxon>Circinella</taxon>
    </lineage>
</organism>